<dbReference type="Proteomes" id="UP000322940">
    <property type="component" value="Unassembled WGS sequence"/>
</dbReference>
<evidence type="ECO:0008006" key="5">
    <source>
        <dbReference type="Google" id="ProtNLM"/>
    </source>
</evidence>
<evidence type="ECO:0000256" key="1">
    <source>
        <dbReference type="SAM" id="MobiDB-lite"/>
    </source>
</evidence>
<organism evidence="3 4">
    <name type="scientific">Alistipes onderdonkii</name>
    <dbReference type="NCBI Taxonomy" id="328813"/>
    <lineage>
        <taxon>Bacteria</taxon>
        <taxon>Pseudomonadati</taxon>
        <taxon>Bacteroidota</taxon>
        <taxon>Bacteroidia</taxon>
        <taxon>Bacteroidales</taxon>
        <taxon>Rikenellaceae</taxon>
        <taxon>Alistipes</taxon>
    </lineage>
</organism>
<feature type="signal peptide" evidence="2">
    <location>
        <begin position="1"/>
        <end position="19"/>
    </location>
</feature>
<feature type="compositionally biased region" description="Basic and acidic residues" evidence="1">
    <location>
        <begin position="70"/>
        <end position="82"/>
    </location>
</feature>
<dbReference type="RefSeq" id="WP_130065211.1">
    <property type="nucleotide sequence ID" value="NZ_JAHOOA010000002.1"/>
</dbReference>
<evidence type="ECO:0000256" key="2">
    <source>
        <dbReference type="SAM" id="SignalP"/>
    </source>
</evidence>
<evidence type="ECO:0000313" key="3">
    <source>
        <dbReference type="EMBL" id="KAA2377790.1"/>
    </source>
</evidence>
<feature type="region of interest" description="Disordered" evidence="1">
    <location>
        <begin position="118"/>
        <end position="148"/>
    </location>
</feature>
<feature type="chain" id="PRO_5024429615" description="Transglutaminase-like domain-containing protein" evidence="2">
    <location>
        <begin position="20"/>
        <end position="510"/>
    </location>
</feature>
<gene>
    <name evidence="3" type="ORF">F2Y10_10235</name>
</gene>
<name>A0A5B3GWD7_9BACT</name>
<feature type="region of interest" description="Disordered" evidence="1">
    <location>
        <begin position="70"/>
        <end position="92"/>
    </location>
</feature>
<dbReference type="EMBL" id="VVXH01000009">
    <property type="protein sequence ID" value="KAA2377790.1"/>
    <property type="molecule type" value="Genomic_DNA"/>
</dbReference>
<keyword evidence="2" id="KW-0732">Signal</keyword>
<dbReference type="AlphaFoldDB" id="A0A5B3GWD7"/>
<evidence type="ECO:0000313" key="4">
    <source>
        <dbReference type="Proteomes" id="UP000322940"/>
    </source>
</evidence>
<sequence>MKRYLTLLLSLLFVLPLPAQSRREALLEYQARRRQAYTEFRDNYRKACADFMRKRWEAFRAEAPVPVPERREPDIPVMKHPDAPSVPTQDRMPYDKVVDLPEPAPEMPDAPGIAETPVLPGKPAAGKGDGDNGVQQGRKPAAGTDDAAPAVDVSRPFKFTFYGTGCSVSLAAKHRFNLASVQENSVANAWEGVSRGSYDAVAAECVALKKALGLNDWGYYDLVRTLADGFCGPKTNESVVLQSFLMAEAGYKVRMARGDGRLFLLLATDGQVYARPYFNIDGQVFYILDDVPRAASYNICNFTIPGERPLSLAMPAPPLFAQKPAAPAVRNFDGVVSTTVTVNRNLMDFYTNYPPCHWSVYAATALTAPVRGQLYPPLRAAVAGKGEREAAELLLHYLHRAFPYKTDEAQFGVERTLFAEEMYYYPYSDCEDRSILFARLVKDLLGLDVVLLYYPAHIATAVCFKGEVKGDYMQLGNKRYVICDATYIGAGVGEAMPDLKRTPAQVVRID</sequence>
<reference evidence="3 4" key="1">
    <citation type="journal article" date="2019" name="Nat. Med.">
        <title>A library of human gut bacterial isolates paired with longitudinal multiomics data enables mechanistic microbiome research.</title>
        <authorList>
            <person name="Poyet M."/>
            <person name="Groussin M."/>
            <person name="Gibbons S.M."/>
            <person name="Avila-Pacheco J."/>
            <person name="Jiang X."/>
            <person name="Kearney S.M."/>
            <person name="Perrotta A.R."/>
            <person name="Berdy B."/>
            <person name="Zhao S."/>
            <person name="Lieberman T.D."/>
            <person name="Swanson P.K."/>
            <person name="Smith M."/>
            <person name="Roesemann S."/>
            <person name="Alexander J.E."/>
            <person name="Rich S.A."/>
            <person name="Livny J."/>
            <person name="Vlamakis H."/>
            <person name="Clish C."/>
            <person name="Bullock K."/>
            <person name="Deik A."/>
            <person name="Scott J."/>
            <person name="Pierce K.A."/>
            <person name="Xavier R.J."/>
            <person name="Alm E.J."/>
        </authorList>
    </citation>
    <scope>NUCLEOTIDE SEQUENCE [LARGE SCALE GENOMIC DNA]</scope>
    <source>
        <strain evidence="3 4">BIOML-A266</strain>
    </source>
</reference>
<comment type="caution">
    <text evidence="3">The sequence shown here is derived from an EMBL/GenBank/DDBJ whole genome shotgun (WGS) entry which is preliminary data.</text>
</comment>
<accession>A0A5B3GWD7</accession>
<proteinExistence type="predicted"/>
<protein>
    <recommendedName>
        <fullName evidence="5">Transglutaminase-like domain-containing protein</fullName>
    </recommendedName>
</protein>